<protein>
    <submittedName>
        <fullName evidence="1">Uncharacterized protein</fullName>
    </submittedName>
</protein>
<proteinExistence type="predicted"/>
<evidence type="ECO:0000313" key="2">
    <source>
        <dbReference type="Proteomes" id="UP001217476"/>
    </source>
</evidence>
<dbReference type="AlphaFoldDB" id="A0AAJ5VR55"/>
<accession>A0AAJ5VR55</accession>
<organism evidence="1 2">
    <name type="scientific">Candidatus Devosia phytovorans</name>
    <dbReference type="NCBI Taxonomy" id="3121372"/>
    <lineage>
        <taxon>Bacteria</taxon>
        <taxon>Pseudomonadati</taxon>
        <taxon>Pseudomonadota</taxon>
        <taxon>Alphaproteobacteria</taxon>
        <taxon>Hyphomicrobiales</taxon>
        <taxon>Devosiaceae</taxon>
        <taxon>Devosia</taxon>
    </lineage>
</organism>
<evidence type="ECO:0000313" key="1">
    <source>
        <dbReference type="EMBL" id="WEK02727.1"/>
    </source>
</evidence>
<dbReference type="EMBL" id="CP119312">
    <property type="protein sequence ID" value="WEK02727.1"/>
    <property type="molecule type" value="Genomic_DNA"/>
</dbReference>
<sequence>MDSLQAHQDYLLEAWAAAQAAPLSVRKAMLVAGLLDAQVDRLFTRDAGDILAFRAIMAEQSPALGAVMALCSRRDGFDVVVEAVAVPLSAYQQLSVQDFMVSLYNDHTVQKLNLVLPDGARREMHGVLSKALDALKVALNNPTR</sequence>
<name>A0AAJ5VR55_9HYPH</name>
<reference evidence="1" key="1">
    <citation type="submission" date="2023-03" db="EMBL/GenBank/DDBJ databases">
        <title>Andean soil-derived lignocellulolytic bacterial consortium as a source of novel taxa and putative plastic-active enzymes.</title>
        <authorList>
            <person name="Diaz-Garcia L."/>
            <person name="Chuvochina M."/>
            <person name="Feuerriegel G."/>
            <person name="Bunk B."/>
            <person name="Sproer C."/>
            <person name="Streit W.R."/>
            <person name="Rodriguez L.M."/>
            <person name="Overmann J."/>
            <person name="Jimenez D.J."/>
        </authorList>
    </citation>
    <scope>NUCLEOTIDE SEQUENCE</scope>
    <source>
        <strain evidence="1">MAG 4196</strain>
    </source>
</reference>
<gene>
    <name evidence="1" type="ORF">P0Y65_10955</name>
</gene>
<dbReference type="Proteomes" id="UP001217476">
    <property type="component" value="Chromosome"/>
</dbReference>